<keyword evidence="3" id="KW-1185">Reference proteome</keyword>
<dbReference type="OrthoDB" id="1304355at2759"/>
<protein>
    <recommendedName>
        <fullName evidence="1">Replication protein A 70 kDa DNA-binding subunit B/D first OB fold domain-containing protein</fullName>
    </recommendedName>
</protein>
<dbReference type="Gene3D" id="2.40.50.140">
    <property type="entry name" value="Nucleic acid-binding proteins"/>
    <property type="match status" value="1"/>
</dbReference>
<dbReference type="SUPFAM" id="SSF50249">
    <property type="entry name" value="Nucleic acid-binding proteins"/>
    <property type="match status" value="1"/>
</dbReference>
<sequence>MAKALDLVNITPQMRGWSCQVRIVKTFDEKLSSNTPGKRFMQILLEDKHGIRVQAVVFDNDIPRYNSTLHLDSCYTISNASVKPQ</sequence>
<evidence type="ECO:0000259" key="1">
    <source>
        <dbReference type="Pfam" id="PF02721"/>
    </source>
</evidence>
<name>A0A9P0ZAG1_CUSEU</name>
<feature type="domain" description="Replication protein A 70 kDa DNA-binding subunit B/D first OB fold" evidence="1">
    <location>
        <begin position="6"/>
        <end position="84"/>
    </location>
</feature>
<accession>A0A9P0ZAG1</accession>
<evidence type="ECO:0000313" key="3">
    <source>
        <dbReference type="Proteomes" id="UP001152484"/>
    </source>
</evidence>
<feature type="non-terminal residue" evidence="2">
    <location>
        <position position="85"/>
    </location>
</feature>
<reference evidence="2" key="1">
    <citation type="submission" date="2022-07" db="EMBL/GenBank/DDBJ databases">
        <authorList>
            <person name="Macas J."/>
            <person name="Novak P."/>
            <person name="Neumann P."/>
        </authorList>
    </citation>
    <scope>NUCLEOTIDE SEQUENCE</scope>
</reference>
<dbReference type="AlphaFoldDB" id="A0A9P0ZAG1"/>
<organism evidence="2 3">
    <name type="scientific">Cuscuta europaea</name>
    <name type="common">European dodder</name>
    <dbReference type="NCBI Taxonomy" id="41803"/>
    <lineage>
        <taxon>Eukaryota</taxon>
        <taxon>Viridiplantae</taxon>
        <taxon>Streptophyta</taxon>
        <taxon>Embryophyta</taxon>
        <taxon>Tracheophyta</taxon>
        <taxon>Spermatophyta</taxon>
        <taxon>Magnoliopsida</taxon>
        <taxon>eudicotyledons</taxon>
        <taxon>Gunneridae</taxon>
        <taxon>Pentapetalae</taxon>
        <taxon>asterids</taxon>
        <taxon>lamiids</taxon>
        <taxon>Solanales</taxon>
        <taxon>Convolvulaceae</taxon>
        <taxon>Cuscuteae</taxon>
        <taxon>Cuscuta</taxon>
        <taxon>Cuscuta subgen. Cuscuta</taxon>
    </lineage>
</organism>
<dbReference type="Proteomes" id="UP001152484">
    <property type="component" value="Unassembled WGS sequence"/>
</dbReference>
<dbReference type="InterPro" id="IPR003871">
    <property type="entry name" value="RFA1B/D_OB_1st"/>
</dbReference>
<proteinExistence type="predicted"/>
<dbReference type="Pfam" id="PF02721">
    <property type="entry name" value="DUF223"/>
    <property type="match status" value="1"/>
</dbReference>
<dbReference type="EMBL" id="CAMAPE010000035">
    <property type="protein sequence ID" value="CAH9096078.1"/>
    <property type="molecule type" value="Genomic_DNA"/>
</dbReference>
<gene>
    <name evidence="2" type="ORF">CEURO_LOCUS13239</name>
</gene>
<evidence type="ECO:0000313" key="2">
    <source>
        <dbReference type="EMBL" id="CAH9096078.1"/>
    </source>
</evidence>
<comment type="caution">
    <text evidence="2">The sequence shown here is derived from an EMBL/GenBank/DDBJ whole genome shotgun (WGS) entry which is preliminary data.</text>
</comment>
<dbReference type="InterPro" id="IPR012340">
    <property type="entry name" value="NA-bd_OB-fold"/>
</dbReference>